<gene>
    <name evidence="2" type="ordered locus">CTC_02006</name>
</gene>
<proteinExistence type="predicted"/>
<protein>
    <submittedName>
        <fullName evidence="2">Uncharacterized protein</fullName>
    </submittedName>
</protein>
<dbReference type="Proteomes" id="UP000001412">
    <property type="component" value="Chromosome"/>
</dbReference>
<dbReference type="AlphaFoldDB" id="Q892T4"/>
<dbReference type="KEGG" id="ctc:CTC_02006"/>
<dbReference type="STRING" id="212717.CTC_02006"/>
<organism evidence="2 3">
    <name type="scientific">Clostridium tetani (strain Massachusetts / E88)</name>
    <dbReference type="NCBI Taxonomy" id="212717"/>
    <lineage>
        <taxon>Bacteria</taxon>
        <taxon>Bacillati</taxon>
        <taxon>Bacillota</taxon>
        <taxon>Clostridia</taxon>
        <taxon>Eubacteriales</taxon>
        <taxon>Clostridiaceae</taxon>
        <taxon>Clostridium</taxon>
    </lineage>
</organism>
<dbReference type="Gene3D" id="1.10.287.1490">
    <property type="match status" value="1"/>
</dbReference>
<name>Q892T4_CLOTE</name>
<evidence type="ECO:0000313" key="2">
    <source>
        <dbReference type="EMBL" id="AAO36510.1"/>
    </source>
</evidence>
<keyword evidence="3" id="KW-1185">Reference proteome</keyword>
<dbReference type="HOGENOM" id="CLU_073076_1_0_9"/>
<dbReference type="EMBL" id="AE015927">
    <property type="protein sequence ID" value="AAO36510.1"/>
    <property type="molecule type" value="Genomic_DNA"/>
</dbReference>
<reference evidence="2 3" key="1">
    <citation type="journal article" date="2003" name="Proc. Natl. Acad. Sci. U.S.A.">
        <title>The genome sequence of Clostridium tetani, the causative agent of tetanus disease.</title>
        <authorList>
            <person name="Brueggemann H."/>
            <person name="Baumer S."/>
            <person name="Fricke W.F."/>
            <person name="Wiezer A."/>
            <person name="Liesegang H."/>
            <person name="Decker I."/>
            <person name="Herzberg C."/>
            <person name="Martinez-Arias R."/>
            <person name="Merkl R."/>
            <person name="Henne A."/>
            <person name="Gottschalk G."/>
        </authorList>
    </citation>
    <scope>NUCLEOTIDE SEQUENCE [LARGE SCALE GENOMIC DNA]</scope>
    <source>
        <strain evidence="3">Massachusetts / E88</strain>
    </source>
</reference>
<evidence type="ECO:0000313" key="3">
    <source>
        <dbReference type="Proteomes" id="UP000001412"/>
    </source>
</evidence>
<feature type="coiled-coil region" evidence="1">
    <location>
        <begin position="35"/>
        <end position="182"/>
    </location>
</feature>
<evidence type="ECO:0000256" key="1">
    <source>
        <dbReference type="SAM" id="Coils"/>
    </source>
</evidence>
<accession>Q892T4</accession>
<sequence length="245" mass="29140">MTNLNLEDLFNLQKQYKSLETNEKILKKHKDISKLKELKVKFDNGKKELTDLKKELEEERKEYLKTNKKAEDIKKNIDKMEYALYNDAGSDIKLIESLQEKINKEKLELNKMENNIIRFLEKEENLEKDILNLEDKVSKLREEFNFKKDEQKCEFEKTVNEISSIKDNIKELEKSIDEELLKEFHNRKKYNGIVICELKDGVCDGCKIRVAYEIKSELNKNNIAYCDNCGRILFSNNIKKDKNEK</sequence>
<keyword evidence="1" id="KW-0175">Coiled coil</keyword>